<dbReference type="InterPro" id="IPR002413">
    <property type="entry name" value="V5_allergen-like"/>
</dbReference>
<evidence type="ECO:0000256" key="1">
    <source>
        <dbReference type="ARBA" id="ARBA00003143"/>
    </source>
</evidence>
<keyword evidence="2" id="KW-0611">Plant defense</keyword>
<dbReference type="EMBL" id="JAJJMB010012121">
    <property type="protein sequence ID" value="KAI3886829.1"/>
    <property type="molecule type" value="Genomic_DNA"/>
</dbReference>
<dbReference type="GO" id="GO:0005576">
    <property type="term" value="C:extracellular region"/>
    <property type="evidence" value="ECO:0007669"/>
    <property type="project" value="InterPro"/>
</dbReference>
<dbReference type="PRINTS" id="PR00837">
    <property type="entry name" value="V5TPXLIKE"/>
</dbReference>
<dbReference type="InterPro" id="IPR035940">
    <property type="entry name" value="CAP_sf"/>
</dbReference>
<name>A0AAD4SAS1_9MAGN</name>
<feature type="chain" id="PRO_5042032017" description="SCP domain-containing protein" evidence="4">
    <location>
        <begin position="31"/>
        <end position="265"/>
    </location>
</feature>
<evidence type="ECO:0000313" key="7">
    <source>
        <dbReference type="Proteomes" id="UP001202328"/>
    </source>
</evidence>
<keyword evidence="4" id="KW-0732">Signal</keyword>
<organism evidence="6 7">
    <name type="scientific">Papaver atlanticum</name>
    <dbReference type="NCBI Taxonomy" id="357466"/>
    <lineage>
        <taxon>Eukaryota</taxon>
        <taxon>Viridiplantae</taxon>
        <taxon>Streptophyta</taxon>
        <taxon>Embryophyta</taxon>
        <taxon>Tracheophyta</taxon>
        <taxon>Spermatophyta</taxon>
        <taxon>Magnoliopsida</taxon>
        <taxon>Ranunculales</taxon>
        <taxon>Papaveraceae</taxon>
        <taxon>Papaveroideae</taxon>
        <taxon>Papaver</taxon>
    </lineage>
</organism>
<evidence type="ECO:0000256" key="2">
    <source>
        <dbReference type="ARBA" id="ARBA00023265"/>
    </source>
</evidence>
<keyword evidence="7" id="KW-1185">Reference proteome</keyword>
<dbReference type="AlphaFoldDB" id="A0AAD4SAS1"/>
<dbReference type="InterPro" id="IPR001283">
    <property type="entry name" value="CRISP-related"/>
</dbReference>
<reference evidence="6" key="1">
    <citation type="submission" date="2022-04" db="EMBL/GenBank/DDBJ databases">
        <title>A functionally conserved STORR gene fusion in Papaver species that diverged 16.8 million years ago.</title>
        <authorList>
            <person name="Catania T."/>
        </authorList>
    </citation>
    <scope>NUCLEOTIDE SEQUENCE</scope>
    <source>
        <strain evidence="6">S-188037</strain>
    </source>
</reference>
<dbReference type="InterPro" id="IPR014044">
    <property type="entry name" value="CAP_dom"/>
</dbReference>
<comment type="caution">
    <text evidence="6">The sequence shown here is derived from an EMBL/GenBank/DDBJ whole genome shotgun (WGS) entry which is preliminary data.</text>
</comment>
<dbReference type="PANTHER" id="PTHR10334">
    <property type="entry name" value="CYSTEINE-RICH SECRETORY PROTEIN-RELATED"/>
    <property type="match status" value="1"/>
</dbReference>
<dbReference type="FunFam" id="3.40.33.10:FF:000004">
    <property type="entry name" value="CAP, cysteine-rich secretory protein, antigen 5"/>
    <property type="match status" value="1"/>
</dbReference>
<dbReference type="InterPro" id="IPR018244">
    <property type="entry name" value="Allrgn_V5/Tpx1_CS"/>
</dbReference>
<protein>
    <recommendedName>
        <fullName evidence="5">SCP domain-containing protein</fullName>
    </recommendedName>
</protein>
<comment type="function">
    <text evidence="1">Probably involved in the defense reaction of plants against pathogens.</text>
</comment>
<feature type="signal peptide" evidence="4">
    <location>
        <begin position="1"/>
        <end position="30"/>
    </location>
</feature>
<feature type="domain" description="SCP" evidence="5">
    <location>
        <begin position="49"/>
        <end position="182"/>
    </location>
</feature>
<dbReference type="SUPFAM" id="SSF55797">
    <property type="entry name" value="PR-1-like"/>
    <property type="match status" value="1"/>
</dbReference>
<dbReference type="Gene3D" id="3.40.33.10">
    <property type="entry name" value="CAP"/>
    <property type="match status" value="1"/>
</dbReference>
<gene>
    <name evidence="6" type="ORF">MKW98_017181</name>
</gene>
<dbReference type="Proteomes" id="UP001202328">
    <property type="component" value="Unassembled WGS sequence"/>
</dbReference>
<feature type="compositionally biased region" description="Low complexity" evidence="3">
    <location>
        <begin position="241"/>
        <end position="259"/>
    </location>
</feature>
<evidence type="ECO:0000313" key="6">
    <source>
        <dbReference type="EMBL" id="KAI3886829.1"/>
    </source>
</evidence>
<proteinExistence type="predicted"/>
<accession>A0AAD4SAS1</accession>
<dbReference type="SMART" id="SM00198">
    <property type="entry name" value="SCP"/>
    <property type="match status" value="1"/>
</dbReference>
<dbReference type="CDD" id="cd05381">
    <property type="entry name" value="CAP_PR-1"/>
    <property type="match status" value="1"/>
</dbReference>
<dbReference type="PRINTS" id="PR00838">
    <property type="entry name" value="V5ALLERGEN"/>
</dbReference>
<keyword evidence="2" id="KW-0568">Pathogenesis-related protein</keyword>
<evidence type="ECO:0000256" key="4">
    <source>
        <dbReference type="SAM" id="SignalP"/>
    </source>
</evidence>
<feature type="region of interest" description="Disordered" evidence="3">
    <location>
        <begin position="221"/>
        <end position="265"/>
    </location>
</feature>
<dbReference type="Pfam" id="PF00188">
    <property type="entry name" value="CAP"/>
    <property type="match status" value="1"/>
</dbReference>
<sequence length="265" mass="28797">MATSATSTRYQLGLLLTNLVVSVVLNYAHAKGHHPGRQQRLHGTADDAVDRHQFISEHNAVRSKFSEQPLTWNSTLARYARRFASQRVGDCDMIHSNGPFGENIFWGGKYEDYSAAYAVKSWASETSVYDPSKNSCQMNAMCGHYTQIIWTTTKRMGCARVKCNSGGVFAICVYDPPGNFEGENPFGKLASDVATQMEGMASSSLFGDVKLSENTKTSQKPIFTVNNIKPPELSDATPSSPLNNAQAPAQQASPLSKAPAPAPQA</sequence>
<evidence type="ECO:0000259" key="5">
    <source>
        <dbReference type="SMART" id="SM00198"/>
    </source>
</evidence>
<evidence type="ECO:0000256" key="3">
    <source>
        <dbReference type="SAM" id="MobiDB-lite"/>
    </source>
</evidence>
<dbReference type="PROSITE" id="PS01009">
    <property type="entry name" value="CRISP_1"/>
    <property type="match status" value="1"/>
</dbReference>